<dbReference type="Proteomes" id="UP000020218">
    <property type="component" value="Unassembled WGS sequence"/>
</dbReference>
<dbReference type="Pfam" id="PF11876">
    <property type="entry name" value="TsiV"/>
    <property type="match status" value="1"/>
</dbReference>
<dbReference type="InterPro" id="IPR021815">
    <property type="entry name" value="TsiV"/>
</dbReference>
<dbReference type="STRING" id="1454001.AW08_03675"/>
<evidence type="ECO:0000313" key="2">
    <source>
        <dbReference type="Proteomes" id="UP000020218"/>
    </source>
</evidence>
<sequence length="314" mass="34543">MPTLIPKVLKTDDETVLLRDGITAAFFLPPPLEATAAALQNAFDRYLAHVGLATLRWASVGAHAEEFRPLNAKSIERCRAMLSVEAARGRKLTAFRLLDGRTDGDAPEHGVSVIGNPIDAEEPLESNLLEFYFPSTTISTPESADVFVSLLLQLSEHLPIRYAYASPALHWAEVAESEGLLAARRVAARYPGFDVSFNEVTRSDLGANTRGARWLTWLGPELVGRVGGFDRISMLAAADIHAVKLDRGVLLRAGRVPEIGDCNRGIDTPHLRALAAFLEPVTLFEEPALLHTAFADEEPTRLREWERRFLGDSR</sequence>
<name>A0A011MPL7_9PROT</name>
<comment type="caution">
    <text evidence="1">The sequence shown here is derived from an EMBL/GenBank/DDBJ whole genome shotgun (WGS) entry which is preliminary data.</text>
</comment>
<evidence type="ECO:0008006" key="3">
    <source>
        <dbReference type="Google" id="ProtNLM"/>
    </source>
</evidence>
<accession>A0A011MPL7</accession>
<dbReference type="AlphaFoldDB" id="A0A011MPL7"/>
<organism evidence="1 2">
    <name type="scientific">Candidatus Accumulibacter adjunctus</name>
    <dbReference type="NCBI Taxonomy" id="1454001"/>
    <lineage>
        <taxon>Bacteria</taxon>
        <taxon>Pseudomonadati</taxon>
        <taxon>Pseudomonadota</taxon>
        <taxon>Betaproteobacteria</taxon>
        <taxon>Candidatus Accumulibacter</taxon>
    </lineage>
</organism>
<protein>
    <recommendedName>
        <fullName evidence="3">DUF3396 domain-containing protein</fullName>
    </recommendedName>
</protein>
<dbReference type="EMBL" id="JFAX01000034">
    <property type="protein sequence ID" value="EXI64486.1"/>
    <property type="molecule type" value="Genomic_DNA"/>
</dbReference>
<evidence type="ECO:0000313" key="1">
    <source>
        <dbReference type="EMBL" id="EXI64486.1"/>
    </source>
</evidence>
<gene>
    <name evidence="1" type="ORF">AW08_03675</name>
</gene>
<reference evidence="1" key="1">
    <citation type="submission" date="2014-02" db="EMBL/GenBank/DDBJ databases">
        <title>Expanding our view of genomic diversity in Candidatus Accumulibacter clades.</title>
        <authorList>
            <person name="Skennerton C.T."/>
            <person name="Barr J.J."/>
            <person name="Slater F.R."/>
            <person name="Bond P.L."/>
            <person name="Tyson G.W."/>
        </authorList>
    </citation>
    <scope>NUCLEOTIDE SEQUENCE [LARGE SCALE GENOMIC DNA]</scope>
</reference>
<keyword evidence="2" id="KW-1185">Reference proteome</keyword>
<proteinExistence type="predicted"/>